<feature type="region of interest" description="Disordered" evidence="1">
    <location>
        <begin position="341"/>
        <end position="404"/>
    </location>
</feature>
<dbReference type="Proteomes" id="UP000502823">
    <property type="component" value="Unassembled WGS sequence"/>
</dbReference>
<feature type="compositionally biased region" description="Polar residues" evidence="1">
    <location>
        <begin position="1829"/>
        <end position="1846"/>
    </location>
</feature>
<dbReference type="InterPro" id="IPR042622">
    <property type="entry name" value="Znf106"/>
</dbReference>
<feature type="compositionally biased region" description="Basic residues" evidence="1">
    <location>
        <begin position="2293"/>
        <end position="2305"/>
    </location>
</feature>
<dbReference type="PANTHER" id="PTHR14435">
    <property type="entry name" value="ZINC FINGER PROTEIN 106"/>
    <property type="match status" value="1"/>
</dbReference>
<dbReference type="InParanoid" id="A0A6L2QB42"/>
<evidence type="ECO:0008006" key="4">
    <source>
        <dbReference type="Google" id="ProtNLM"/>
    </source>
</evidence>
<keyword evidence="3" id="KW-1185">Reference proteome</keyword>
<evidence type="ECO:0000313" key="2">
    <source>
        <dbReference type="EMBL" id="GFG40248.1"/>
    </source>
</evidence>
<dbReference type="GO" id="GO:0017124">
    <property type="term" value="F:SH3 domain binding"/>
    <property type="evidence" value="ECO:0007669"/>
    <property type="project" value="TreeGrafter"/>
</dbReference>
<evidence type="ECO:0000313" key="3">
    <source>
        <dbReference type="Proteomes" id="UP000502823"/>
    </source>
</evidence>
<feature type="region of interest" description="Disordered" evidence="1">
    <location>
        <begin position="80"/>
        <end position="174"/>
    </location>
</feature>
<feature type="region of interest" description="Disordered" evidence="1">
    <location>
        <begin position="1688"/>
        <end position="1730"/>
    </location>
</feature>
<feature type="compositionally biased region" description="Basic and acidic residues" evidence="1">
    <location>
        <begin position="386"/>
        <end position="404"/>
    </location>
</feature>
<feature type="compositionally biased region" description="Basic and acidic residues" evidence="1">
    <location>
        <begin position="2283"/>
        <end position="2292"/>
    </location>
</feature>
<dbReference type="GO" id="GO:0003723">
    <property type="term" value="F:RNA binding"/>
    <property type="evidence" value="ECO:0007669"/>
    <property type="project" value="InterPro"/>
</dbReference>
<feature type="compositionally biased region" description="Polar residues" evidence="1">
    <location>
        <begin position="2009"/>
        <end position="2037"/>
    </location>
</feature>
<feature type="compositionally biased region" description="Basic and acidic residues" evidence="1">
    <location>
        <begin position="2265"/>
        <end position="2275"/>
    </location>
</feature>
<sequence>MSGYKYSNWGRRGRDCGSQGGGGNQNSGYWNSHYNKYENYNQYHYPQLTYPKQWNPVHWNNPDQYTGAYGREQLTRNKCAPRHSFSPSQGHSKANGHSSSVKVKTSQSVPRNSNRKREGQGHSKANGHSSSVKVKNSQLVPRNSNRKQEGHFSSARNKSSLQWKVTSPPLGSEEARKKTLAQATDKIKSCLLSFRNEKSEVLENLLSNKEQEVAGLAKANPVRLEKSDYAELRLTPSDLKVIGMVTTSGTGPSSEMEETGNYTVQTISANEFIGSSSTAEMVVPSSGDVFCTFSTRNTELLDNVDRGNMCSSLERETGLKDSSKSIGPEPHYIYEQSRYTSENNYQRQPATGEDQASYSDPCAQSRSASLGISDAVDDFNEPSDGTNKKISYEHPFHNNQNEPKETLKNLKQRIIQQFLKMGKNNLKDLINNPRSRKFEFAMNHLMKEHRLLLSRELRGLAQSRIKGQDVENQGHSKPIHETNSLLDTDIEINLSHLPQEVIEQLGSLLQLDLLDNAESIDFQPMTVDSESSVHDLQNIQALQVALLSEENIKTEVTESEIKLLVRGEVSGNTVDESEGERNLVEVQSVPDCHLSRSLIDAGTGQTEDVLRREMECERELRLEESATAKKPRRESDKWLNYIPLGKGFMNMSVECGDMFLGYPDFMGMGSTESQAVPGKNRNMTHIPCTRQTDEEADEHLKLETDQHPVTSDKPLNSEVALEANEAHVRPTHELTDCNFPQEVYVMPSEILSSEVDVSSNKYLSNTSTEKSGIKGFATNCSTICDIVESCSEEKWSDPSQQEGFDSRHTTDDIGDIISVSAVASDVQAEDVLEGSKHAVEPPEGSFITGGHVKGSKYSFELLTDNEEPLQGAAATDKPLEGSSKPTNTVFADGVNNLNALVTGITGVMTIATDDAGLGENEIKAEDLRLSEEKCITAIIDRASVPSERLNRDSNFVGKHTEHIQTNLNASDSDKNLNLRINGNEENTCSVEGETLNKEPDTNQNESVSSGVSAVGDLSSKTVGTSLVLSSNNAENTDFDEDFMSNKKSIHSATAEHNIHSNDDTEIATSGFFNEAEIAPSRGVQGSVVVDGLPGVLCNMSVAEYSSAVGETQVADSADSDIKVVTHVPVSEKTEKLDGNGLGTVKSYVPDEDGCRENRSHAAEVSVQFELSSSDVASNHETHDDILEICRSNVVVKTEKVDGAAKEETSQIKEKVQHEGNNDASAVFPQPQNVDSFSQTHSPVICNPTKEVTTVEVGTQAQLPEELDSFDVQKILQLLEKSHKLSPQLVKSLTDHFLSSKVTERCELSELSNSIESVGAKQFATTSVSKEKSPPCLTIQPLNSEVLQSSHIHISKIHDMDSALATKPLQHTSRLLYPMDGTGPSFQGPSLHVHKEGKNTRKQIKLVKPDDTNLELDRVQRVGGGSKDSEGSAFVSDLGITDTSNPSAGIARCTCIDNDLNGDGVNHLNIGKHFQGSTVSSNNKCVFLKMLEIDKEIQKLMEMKLKLYTKLQLSLATGAACTNMNCRHSPQLVGLQCASSAEVVASDALYNRMTMGNNSNTQQMHMGFVTVSNNKSARSSCTSDTATLASTPMVTLPVDYVAADLQNAHLSLPKHNQNESVRTTDTAVMEANCHRGEDSTVIHYSGHSDQSEIVGGGDDAPSLKSKLDQVDSDGANKVRRYLAPRLSGYWRESQQSERNSSSPKAMSLKKQILKPKHNLGKEGYPGDKKKQSHEQYMTGISMKNESCGPVGNEGKEGIGSSSASTIKKPVGSNSLIRTAIKELRSRNKHTMQRVGNIKFEQEFSQSDSNIMVEERKETLSPVRTKVLAKSNKQSETDSVTSCNTSTRHSPRNRSVRKSIEQLSSQTCNGVFRYRGDAKMSHKDVEIQLEGAADTVCSRKKMQSPKGKSFVSFDKSEGPDCVSRITHKRKLTLKTDIVGDEYVPGSQEEPVESRRRQSFSRTCAIQEMEPGVVGENAAEMSTRMKGRVKIEQKDAVDESTLPARQRKKRVVSNSGYMQKGNNREVQSSPEILPSDLSSRTKQRIDGVQKRKSHATEGPPSKVQHLDLKLNPLQWNIQNCFVMVKPLAVEEVDNANKPQEELITVDSLNKQKIQRSSNILHEHSLTDFMERVKKGTVSKRQDLICKLDDPHRVVFPDVVDTELNGVEGCSSLQDPLGCIPTAQVQVPEVAIEPNESITSSTWQLLPDLTVQSHSPGHLAGQCILPEIAVKDENSISTLVSDTSDGEQYIAGRNKNDETNEADVLTHGADGKDDWDRDSACSYDTTQEGREVINSKEHKHKSSKKHKKDRKSDGMERLVFESHKGPVLDIKSVGRHVLAASEDGSVYCYSLKSGKFKRKFEGHNGAVTCLCVTEYSNSSMNSELEAAEQLSPDSFFSGSLDGQLRSFGFKTGELVQNAVDVGSPVQCMDHNCGIIYIGTQAGEVARYNIKISSLMGEPIKIGRESILTLKATKEGPRQVLIIGSRNKPIAVRDAATGLLLRTVCNNWSHTVYSLVLSTSLVYCGTKTGTIPTFEFTSGDEVCRFQAAAGVVCLRVYNNLLFAGCYDGNIYVFSIHDKTQVACIVGPGKMLLCMDIVKNRIIAGSKDGSKLEAWVFPQEIRNHLREATHRPKFCIGRSILNSLKSFKAVLPCSSPQSSFWLHRVLHHTSGTSLKLFCFQP</sequence>
<dbReference type="PANTHER" id="PTHR14435:SF2">
    <property type="entry name" value="ZINC FINGER PROTEIN 106"/>
    <property type="match status" value="1"/>
</dbReference>
<dbReference type="InterPro" id="IPR001680">
    <property type="entry name" value="WD40_rpt"/>
</dbReference>
<dbReference type="SUPFAM" id="SSF50978">
    <property type="entry name" value="WD40 repeat-like"/>
    <property type="match status" value="1"/>
</dbReference>
<feature type="region of interest" description="Disordered" evidence="1">
    <location>
        <begin position="1650"/>
        <end position="1671"/>
    </location>
</feature>
<dbReference type="GO" id="GO:0005829">
    <property type="term" value="C:cytosol"/>
    <property type="evidence" value="ECO:0007669"/>
    <property type="project" value="TreeGrafter"/>
</dbReference>
<accession>A0A6L2QB42</accession>
<feature type="compositionally biased region" description="Polar residues" evidence="1">
    <location>
        <begin position="126"/>
        <end position="143"/>
    </location>
</feature>
<dbReference type="InterPro" id="IPR036322">
    <property type="entry name" value="WD40_repeat_dom_sf"/>
</dbReference>
<proteinExistence type="predicted"/>
<feature type="compositionally biased region" description="Polar residues" evidence="1">
    <location>
        <begin position="154"/>
        <end position="165"/>
    </location>
</feature>
<comment type="caution">
    <text evidence="2">The sequence shown here is derived from an EMBL/GenBank/DDBJ whole genome shotgun (WGS) entry which is preliminary data.</text>
</comment>
<dbReference type="InterPro" id="IPR015943">
    <property type="entry name" value="WD40/YVTN_repeat-like_dom_sf"/>
</dbReference>
<reference evidence="3" key="1">
    <citation type="submission" date="2020-01" db="EMBL/GenBank/DDBJ databases">
        <title>Draft genome sequence of the Termite Coptotermes fromosanus.</title>
        <authorList>
            <person name="Itakura S."/>
            <person name="Yosikawa Y."/>
            <person name="Umezawa K."/>
        </authorList>
    </citation>
    <scope>NUCLEOTIDE SEQUENCE [LARGE SCALE GENOMIC DNA]</scope>
</reference>
<feature type="compositionally biased region" description="Polar residues" evidence="1">
    <location>
        <begin position="341"/>
        <end position="370"/>
    </location>
</feature>
<gene>
    <name evidence="2" type="ORF">Cfor_09836</name>
</gene>
<feature type="region of interest" description="Disordered" evidence="1">
    <location>
        <begin position="1"/>
        <end position="22"/>
    </location>
</feature>
<name>A0A6L2QB42_COPFO</name>
<evidence type="ECO:0000256" key="1">
    <source>
        <dbReference type="SAM" id="MobiDB-lite"/>
    </source>
</evidence>
<feature type="region of interest" description="Disordered" evidence="1">
    <location>
        <begin position="1982"/>
        <end position="2060"/>
    </location>
</feature>
<feature type="region of interest" description="Disordered" evidence="1">
    <location>
        <begin position="1827"/>
        <end position="1852"/>
    </location>
</feature>
<dbReference type="SMART" id="SM00320">
    <property type="entry name" value="WD40"/>
    <property type="match status" value="4"/>
</dbReference>
<organism evidence="2 3">
    <name type="scientific">Coptotermes formosanus</name>
    <name type="common">Formosan subterranean termite</name>
    <dbReference type="NCBI Taxonomy" id="36987"/>
    <lineage>
        <taxon>Eukaryota</taxon>
        <taxon>Metazoa</taxon>
        <taxon>Ecdysozoa</taxon>
        <taxon>Arthropoda</taxon>
        <taxon>Hexapoda</taxon>
        <taxon>Insecta</taxon>
        <taxon>Pterygota</taxon>
        <taxon>Neoptera</taxon>
        <taxon>Polyneoptera</taxon>
        <taxon>Dictyoptera</taxon>
        <taxon>Blattodea</taxon>
        <taxon>Blattoidea</taxon>
        <taxon>Termitoidae</taxon>
        <taxon>Rhinotermitidae</taxon>
        <taxon>Coptotermes</taxon>
    </lineage>
</organism>
<dbReference type="EMBL" id="BLKM01001619">
    <property type="protein sequence ID" value="GFG40248.1"/>
    <property type="molecule type" value="Genomic_DNA"/>
</dbReference>
<feature type="compositionally biased region" description="Low complexity" evidence="1">
    <location>
        <begin position="1690"/>
        <end position="1701"/>
    </location>
</feature>
<dbReference type="Pfam" id="PF00400">
    <property type="entry name" value="WD40"/>
    <property type="match status" value="1"/>
</dbReference>
<feature type="compositionally biased region" description="Low complexity" evidence="1">
    <location>
        <begin position="98"/>
        <end position="109"/>
    </location>
</feature>
<dbReference type="OrthoDB" id="10002522at2759"/>
<dbReference type="Gene3D" id="2.130.10.10">
    <property type="entry name" value="YVTN repeat-like/Quinoprotein amine dehydrogenase"/>
    <property type="match status" value="2"/>
</dbReference>
<feature type="compositionally biased region" description="Polar residues" evidence="1">
    <location>
        <begin position="85"/>
        <end position="97"/>
    </location>
</feature>
<dbReference type="GO" id="GO:0016020">
    <property type="term" value="C:membrane"/>
    <property type="evidence" value="ECO:0007669"/>
    <property type="project" value="TreeGrafter"/>
</dbReference>
<feature type="region of interest" description="Disordered" evidence="1">
    <location>
        <begin position="2236"/>
        <end position="2311"/>
    </location>
</feature>
<protein>
    <recommendedName>
        <fullName evidence="4">C2H2-type domain-containing protein</fullName>
    </recommendedName>
</protein>